<dbReference type="FunFam" id="3.40.30.10:FF:000013">
    <property type="entry name" value="Blast:Protein SCO1 homolog, mitochondrial"/>
    <property type="match status" value="1"/>
</dbReference>
<dbReference type="AlphaFoldDB" id="A0A1X0RGK9"/>
<name>A0A1X0RGK9_RHIZD</name>
<keyword evidence="5 9" id="KW-0186">Copper</keyword>
<sequence length="267" mass="30488">MSLRQFCRNRLANCLAKPSFTRYQNSRLLLPYRTYATSREESLKAKAAVGPFTFKAAALFLGVGSGLLLYFKSEKSKVEKLREQKEAERKKPESFGKPKLGGEYTLTNAETMKPFGSDDLKGKFSLIYFGFTHCPDICPDELDKMAQVVDMAKKEYGQDVLVPVFITCDPRRDTAEIVREYVKDFHPNLIGLTGTDEEIRKVAKLFRVYVSSPPDISEGDDYLVDHSIFFYLMDPQGKFLDCYGQNAEADEVAKSFKGYYEEYKKTH</sequence>
<evidence type="ECO:0000256" key="2">
    <source>
        <dbReference type="ARBA" id="ARBA00010996"/>
    </source>
</evidence>
<dbReference type="PANTHER" id="PTHR12151:SF5">
    <property type="entry name" value="AT19154P"/>
    <property type="match status" value="1"/>
</dbReference>
<evidence type="ECO:0000256" key="4">
    <source>
        <dbReference type="ARBA" id="ARBA00022792"/>
    </source>
</evidence>
<comment type="similarity">
    <text evidence="2 8">Belongs to the SCO1/2 family.</text>
</comment>
<keyword evidence="11" id="KW-0812">Transmembrane</keyword>
<feature type="disulfide bond" description="Redox-active" evidence="10">
    <location>
        <begin position="134"/>
        <end position="138"/>
    </location>
</feature>
<dbReference type="PIRSF" id="PIRSF037736">
    <property type="entry name" value="SCO1"/>
    <property type="match status" value="1"/>
</dbReference>
<dbReference type="SUPFAM" id="SSF52833">
    <property type="entry name" value="Thioredoxin-like"/>
    <property type="match status" value="1"/>
</dbReference>
<accession>A0A1X0RGK9</accession>
<organism evidence="12">
    <name type="scientific">Rhizopus microsporus var. microsporus</name>
    <dbReference type="NCBI Taxonomy" id="86635"/>
    <lineage>
        <taxon>Eukaryota</taxon>
        <taxon>Fungi</taxon>
        <taxon>Fungi incertae sedis</taxon>
        <taxon>Mucoromycota</taxon>
        <taxon>Mucoromycotina</taxon>
        <taxon>Mucoromycetes</taxon>
        <taxon>Mucorales</taxon>
        <taxon>Mucorineae</taxon>
        <taxon>Rhizopodaceae</taxon>
        <taxon>Rhizopus</taxon>
    </lineage>
</organism>
<dbReference type="Proteomes" id="UP000242414">
    <property type="component" value="Unassembled WGS sequence"/>
</dbReference>
<keyword evidence="10" id="KW-1015">Disulfide bond</keyword>
<keyword evidence="4 8" id="KW-0999">Mitochondrion inner membrane</keyword>
<dbReference type="Pfam" id="PF02630">
    <property type="entry name" value="SCO1-SenC"/>
    <property type="match status" value="1"/>
</dbReference>
<dbReference type="InterPro" id="IPR036249">
    <property type="entry name" value="Thioredoxin-like_sf"/>
</dbReference>
<dbReference type="Gene3D" id="3.40.30.10">
    <property type="entry name" value="Glutaredoxin"/>
    <property type="match status" value="1"/>
</dbReference>
<feature type="transmembrane region" description="Helical" evidence="11">
    <location>
        <begin position="52"/>
        <end position="71"/>
    </location>
</feature>
<dbReference type="GO" id="GO:0005743">
    <property type="term" value="C:mitochondrial inner membrane"/>
    <property type="evidence" value="ECO:0007669"/>
    <property type="project" value="UniProtKB-SubCell"/>
</dbReference>
<evidence type="ECO:0000256" key="1">
    <source>
        <dbReference type="ARBA" id="ARBA00004273"/>
    </source>
</evidence>
<keyword evidence="7 11" id="KW-0472">Membrane</keyword>
<dbReference type="EMBL" id="KV921859">
    <property type="protein sequence ID" value="ORE11146.1"/>
    <property type="molecule type" value="Genomic_DNA"/>
</dbReference>
<keyword evidence="6 8" id="KW-0496">Mitochondrion</keyword>
<proteinExistence type="inferred from homology"/>
<reference evidence="12" key="1">
    <citation type="journal article" date="2016" name="Proc. Natl. Acad. Sci. U.S.A.">
        <title>Lipid metabolic changes in an early divergent fungus govern the establishment of a mutualistic symbiosis with endobacteria.</title>
        <authorList>
            <person name="Lastovetsky O.A."/>
            <person name="Gaspar M.L."/>
            <person name="Mondo S.J."/>
            <person name="LaButti K.M."/>
            <person name="Sandor L."/>
            <person name="Grigoriev I.V."/>
            <person name="Henry S.A."/>
            <person name="Pawlowska T.E."/>
        </authorList>
    </citation>
    <scope>NUCLEOTIDE SEQUENCE [LARGE SCALE GENOMIC DNA]</scope>
    <source>
        <strain evidence="12">ATCC 52814</strain>
    </source>
</reference>
<evidence type="ECO:0000313" key="12">
    <source>
        <dbReference type="EMBL" id="ORE11146.1"/>
    </source>
</evidence>
<keyword evidence="11" id="KW-1133">Transmembrane helix</keyword>
<dbReference type="CDD" id="cd02968">
    <property type="entry name" value="SCO"/>
    <property type="match status" value="1"/>
</dbReference>
<dbReference type="VEuPathDB" id="FungiDB:BCV72DRAFT_328587"/>
<evidence type="ECO:0000256" key="9">
    <source>
        <dbReference type="PIRSR" id="PIRSR037736-1"/>
    </source>
</evidence>
<evidence type="ECO:0000256" key="7">
    <source>
        <dbReference type="ARBA" id="ARBA00023136"/>
    </source>
</evidence>
<evidence type="ECO:0000256" key="8">
    <source>
        <dbReference type="PIRNR" id="PIRNR037736"/>
    </source>
</evidence>
<feature type="binding site" evidence="9">
    <location>
        <position position="226"/>
    </location>
    <ligand>
        <name>Cu cation</name>
        <dbReference type="ChEBI" id="CHEBI:23378"/>
    </ligand>
</feature>
<evidence type="ECO:0000256" key="3">
    <source>
        <dbReference type="ARBA" id="ARBA00022723"/>
    </source>
</evidence>
<dbReference type="GO" id="GO:0016531">
    <property type="term" value="F:copper chaperone activity"/>
    <property type="evidence" value="ECO:0007669"/>
    <property type="project" value="InterPro"/>
</dbReference>
<dbReference type="GO" id="GO:0006878">
    <property type="term" value="P:intracellular copper ion homeostasis"/>
    <property type="evidence" value="ECO:0007669"/>
    <property type="project" value="UniProtKB-UniRule"/>
</dbReference>
<dbReference type="OrthoDB" id="270009at2759"/>
<evidence type="ECO:0000256" key="10">
    <source>
        <dbReference type="PIRSR" id="PIRSR603782-2"/>
    </source>
</evidence>
<gene>
    <name evidence="12" type="ORF">BCV72DRAFT_328587</name>
</gene>
<dbReference type="GO" id="GO:0005507">
    <property type="term" value="F:copper ion binding"/>
    <property type="evidence" value="ECO:0007669"/>
    <property type="project" value="InterPro"/>
</dbReference>
<keyword evidence="3 9" id="KW-0479">Metal-binding</keyword>
<dbReference type="PANTHER" id="PTHR12151">
    <property type="entry name" value="ELECTRON TRANSPORT PROTIN SCO1/SENC FAMILY MEMBER"/>
    <property type="match status" value="1"/>
</dbReference>
<feature type="binding site" evidence="9">
    <location>
        <position position="138"/>
    </location>
    <ligand>
        <name>Cu cation</name>
        <dbReference type="ChEBI" id="CHEBI:23378"/>
    </ligand>
</feature>
<dbReference type="GO" id="GO:0033617">
    <property type="term" value="P:mitochondrial respiratory chain complex IV assembly"/>
    <property type="evidence" value="ECO:0007669"/>
    <property type="project" value="TreeGrafter"/>
</dbReference>
<evidence type="ECO:0000256" key="6">
    <source>
        <dbReference type="ARBA" id="ARBA00023128"/>
    </source>
</evidence>
<evidence type="ECO:0000256" key="5">
    <source>
        <dbReference type="ARBA" id="ARBA00023008"/>
    </source>
</evidence>
<feature type="binding site" evidence="9">
    <location>
        <position position="134"/>
    </location>
    <ligand>
        <name>Cu cation</name>
        <dbReference type="ChEBI" id="CHEBI:23378"/>
    </ligand>
</feature>
<dbReference type="InterPro" id="IPR003782">
    <property type="entry name" value="SCO1/SenC"/>
</dbReference>
<dbReference type="InterPro" id="IPR017276">
    <property type="entry name" value="Synth_of_cyt-c-oxidase_Sco1/2"/>
</dbReference>
<protein>
    <submittedName>
        <fullName evidence="12">SCO1 protein</fullName>
    </submittedName>
</protein>
<comment type="subcellular location">
    <subcellularLocation>
        <location evidence="1 8">Mitochondrion inner membrane</location>
    </subcellularLocation>
</comment>
<evidence type="ECO:0000256" key="11">
    <source>
        <dbReference type="SAM" id="Phobius"/>
    </source>
</evidence>